<evidence type="ECO:0000259" key="1">
    <source>
        <dbReference type="Pfam" id="PF14040"/>
    </source>
</evidence>
<gene>
    <name evidence="2" type="ORF">EV356DRAFT_535831</name>
</gene>
<dbReference type="PROSITE" id="PS00119">
    <property type="entry name" value="PA2_ASP"/>
    <property type="match status" value="1"/>
</dbReference>
<dbReference type="Pfam" id="PF14040">
    <property type="entry name" value="DNase_NucA_NucB"/>
    <property type="match status" value="1"/>
</dbReference>
<sequence length="176" mass="18342">MAANKAYTFDCSKPALVDICKCDCWAKYCVRGEIGTNAGMLTYNGGGGNSDNNRAVSGYTVPSGLAHPCKDNGAWAIGSDTTSIEEYPFAAFTQGGQGTCLRCASVAGQKSQGGTVTTQGMTANVDQASVTFTNYGGLGVDWCNGADNGHSSCQNDGKQFWFTGGQYVLDSRGTAY</sequence>
<evidence type="ECO:0000313" key="2">
    <source>
        <dbReference type="EMBL" id="KAF2231140.1"/>
    </source>
</evidence>
<dbReference type="InterPro" id="IPR029476">
    <property type="entry name" value="DNase_NucA_NucB"/>
</dbReference>
<proteinExistence type="predicted"/>
<accession>A0A6A6H078</accession>
<protein>
    <recommendedName>
        <fullName evidence="1">Deoxyribonuclease NucA/NucB domain-containing protein</fullName>
    </recommendedName>
</protein>
<reference evidence="2" key="1">
    <citation type="journal article" date="2020" name="Stud. Mycol.">
        <title>101 Dothideomycetes genomes: a test case for predicting lifestyles and emergence of pathogens.</title>
        <authorList>
            <person name="Haridas S."/>
            <person name="Albert R."/>
            <person name="Binder M."/>
            <person name="Bloem J."/>
            <person name="Labutti K."/>
            <person name="Salamov A."/>
            <person name="Andreopoulos B."/>
            <person name="Baker S."/>
            <person name="Barry K."/>
            <person name="Bills G."/>
            <person name="Bluhm B."/>
            <person name="Cannon C."/>
            <person name="Castanera R."/>
            <person name="Culley D."/>
            <person name="Daum C."/>
            <person name="Ezra D."/>
            <person name="Gonzalez J."/>
            <person name="Henrissat B."/>
            <person name="Kuo A."/>
            <person name="Liang C."/>
            <person name="Lipzen A."/>
            <person name="Lutzoni F."/>
            <person name="Magnuson J."/>
            <person name="Mondo S."/>
            <person name="Nolan M."/>
            <person name="Ohm R."/>
            <person name="Pangilinan J."/>
            <person name="Park H.-J."/>
            <person name="Ramirez L."/>
            <person name="Alfaro M."/>
            <person name="Sun H."/>
            <person name="Tritt A."/>
            <person name="Yoshinaga Y."/>
            <person name="Zwiers L.-H."/>
            <person name="Turgeon B."/>
            <person name="Goodwin S."/>
            <person name="Spatafora J."/>
            <person name="Crous P."/>
            <person name="Grigoriev I."/>
        </authorList>
    </citation>
    <scope>NUCLEOTIDE SEQUENCE</scope>
    <source>
        <strain evidence="2">Tuck. ex Michener</strain>
    </source>
</reference>
<keyword evidence="3" id="KW-1185">Reference proteome</keyword>
<dbReference type="OrthoDB" id="10559415at2759"/>
<name>A0A6A6H078_VIRVR</name>
<dbReference type="Proteomes" id="UP000800092">
    <property type="component" value="Unassembled WGS sequence"/>
</dbReference>
<feature type="domain" description="Deoxyribonuclease NucA/NucB" evidence="1">
    <location>
        <begin position="37"/>
        <end position="118"/>
    </location>
</feature>
<dbReference type="EMBL" id="ML991831">
    <property type="protein sequence ID" value="KAF2231140.1"/>
    <property type="molecule type" value="Genomic_DNA"/>
</dbReference>
<evidence type="ECO:0000313" key="3">
    <source>
        <dbReference type="Proteomes" id="UP000800092"/>
    </source>
</evidence>
<organism evidence="2 3">
    <name type="scientific">Viridothelium virens</name>
    <name type="common">Speckled blister lichen</name>
    <name type="synonym">Trypethelium virens</name>
    <dbReference type="NCBI Taxonomy" id="1048519"/>
    <lineage>
        <taxon>Eukaryota</taxon>
        <taxon>Fungi</taxon>
        <taxon>Dikarya</taxon>
        <taxon>Ascomycota</taxon>
        <taxon>Pezizomycotina</taxon>
        <taxon>Dothideomycetes</taxon>
        <taxon>Dothideomycetes incertae sedis</taxon>
        <taxon>Trypetheliales</taxon>
        <taxon>Trypetheliaceae</taxon>
        <taxon>Viridothelium</taxon>
    </lineage>
</organism>
<dbReference type="InterPro" id="IPR033112">
    <property type="entry name" value="PLA2_Asp_AS"/>
</dbReference>
<dbReference type="AlphaFoldDB" id="A0A6A6H078"/>